<name>A0A913ZS35_PATMI</name>
<comment type="subcellular location">
    <subcellularLocation>
        <location evidence="1">Secreted</location>
    </subcellularLocation>
</comment>
<keyword evidence="6 8" id="KW-0720">Serine protease</keyword>
<dbReference type="GO" id="GO:0004252">
    <property type="term" value="F:serine-type endopeptidase activity"/>
    <property type="evidence" value="ECO:0007669"/>
    <property type="project" value="InterPro"/>
</dbReference>
<dbReference type="Pfam" id="PF07679">
    <property type="entry name" value="I-set"/>
    <property type="match status" value="2"/>
</dbReference>
<feature type="domain" description="Ig-like" evidence="10">
    <location>
        <begin position="44"/>
        <end position="140"/>
    </location>
</feature>
<dbReference type="PROSITE" id="PS00135">
    <property type="entry name" value="TRYPSIN_SER"/>
    <property type="match status" value="2"/>
</dbReference>
<evidence type="ECO:0000256" key="6">
    <source>
        <dbReference type="ARBA" id="ARBA00022825"/>
    </source>
</evidence>
<evidence type="ECO:0000259" key="10">
    <source>
        <dbReference type="PROSITE" id="PS50835"/>
    </source>
</evidence>
<keyword evidence="7" id="KW-1015">Disulfide bond</keyword>
<keyword evidence="4" id="KW-0732">Signal</keyword>
<accession>A0A913ZS35</accession>
<feature type="domain" description="Peptidase S1" evidence="9">
    <location>
        <begin position="286"/>
        <end position="527"/>
    </location>
</feature>
<dbReference type="AlphaFoldDB" id="A0A913ZS35"/>
<feature type="domain" description="Ig-like" evidence="10">
    <location>
        <begin position="540"/>
        <end position="637"/>
    </location>
</feature>
<organism evidence="11 12">
    <name type="scientific">Patiria miniata</name>
    <name type="common">Bat star</name>
    <name type="synonym">Asterina miniata</name>
    <dbReference type="NCBI Taxonomy" id="46514"/>
    <lineage>
        <taxon>Eukaryota</taxon>
        <taxon>Metazoa</taxon>
        <taxon>Echinodermata</taxon>
        <taxon>Eleutherozoa</taxon>
        <taxon>Asterozoa</taxon>
        <taxon>Asteroidea</taxon>
        <taxon>Valvatacea</taxon>
        <taxon>Valvatida</taxon>
        <taxon>Asterinidae</taxon>
        <taxon>Patiria</taxon>
    </lineage>
</organism>
<dbReference type="SMART" id="SM00409">
    <property type="entry name" value="IG"/>
    <property type="match status" value="3"/>
</dbReference>
<evidence type="ECO:0000256" key="1">
    <source>
        <dbReference type="ARBA" id="ARBA00004613"/>
    </source>
</evidence>
<dbReference type="InterPro" id="IPR050127">
    <property type="entry name" value="Serine_Proteases_S1"/>
</dbReference>
<dbReference type="Pfam" id="PF00089">
    <property type="entry name" value="Trypsin"/>
    <property type="match status" value="2"/>
</dbReference>
<dbReference type="GO" id="GO:0006508">
    <property type="term" value="P:proteolysis"/>
    <property type="evidence" value="ECO:0007669"/>
    <property type="project" value="UniProtKB-KW"/>
</dbReference>
<dbReference type="FunFam" id="2.40.10.10:FF:000120">
    <property type="entry name" value="Putative serine protease"/>
    <property type="match status" value="1"/>
</dbReference>
<dbReference type="InterPro" id="IPR003599">
    <property type="entry name" value="Ig_sub"/>
</dbReference>
<dbReference type="PROSITE" id="PS50240">
    <property type="entry name" value="TRYPSIN_DOM"/>
    <property type="match status" value="2"/>
</dbReference>
<evidence type="ECO:0000256" key="5">
    <source>
        <dbReference type="ARBA" id="ARBA00022801"/>
    </source>
</evidence>
<dbReference type="OMA" id="SEMKFRV"/>
<feature type="domain" description="Peptidase S1" evidence="9">
    <location>
        <begin position="668"/>
        <end position="917"/>
    </location>
</feature>
<dbReference type="GO" id="GO:0005615">
    <property type="term" value="C:extracellular space"/>
    <property type="evidence" value="ECO:0007669"/>
    <property type="project" value="TreeGrafter"/>
</dbReference>
<proteinExistence type="predicted"/>
<dbReference type="FunFam" id="2.40.10.10:FF:000015">
    <property type="entry name" value="Atrial natriuretic peptide-converting enzyme"/>
    <property type="match status" value="1"/>
</dbReference>
<dbReference type="PANTHER" id="PTHR24264:SF65">
    <property type="entry name" value="SRCR DOMAIN-CONTAINING PROTEIN"/>
    <property type="match status" value="1"/>
</dbReference>
<dbReference type="SUPFAM" id="SSF50494">
    <property type="entry name" value="Trypsin-like serine proteases"/>
    <property type="match status" value="2"/>
</dbReference>
<dbReference type="SMART" id="SM00020">
    <property type="entry name" value="Tryp_SPc"/>
    <property type="match status" value="2"/>
</dbReference>
<dbReference type="InterPro" id="IPR013783">
    <property type="entry name" value="Ig-like_fold"/>
</dbReference>
<dbReference type="OrthoDB" id="5918597at2759"/>
<keyword evidence="12" id="KW-1185">Reference proteome</keyword>
<dbReference type="SUPFAM" id="SSF48726">
    <property type="entry name" value="Immunoglobulin"/>
    <property type="match status" value="3"/>
</dbReference>
<evidence type="ECO:0000313" key="12">
    <source>
        <dbReference type="Proteomes" id="UP000887568"/>
    </source>
</evidence>
<reference evidence="11" key="1">
    <citation type="submission" date="2022-11" db="UniProtKB">
        <authorList>
            <consortium name="EnsemblMetazoa"/>
        </authorList>
    </citation>
    <scope>IDENTIFICATION</scope>
</reference>
<dbReference type="InterPro" id="IPR036179">
    <property type="entry name" value="Ig-like_dom_sf"/>
</dbReference>
<evidence type="ECO:0000259" key="9">
    <source>
        <dbReference type="PROSITE" id="PS50240"/>
    </source>
</evidence>
<dbReference type="InterPro" id="IPR007110">
    <property type="entry name" value="Ig-like_dom"/>
</dbReference>
<dbReference type="SMART" id="SM00408">
    <property type="entry name" value="IGc2"/>
    <property type="match status" value="3"/>
</dbReference>
<evidence type="ECO:0000256" key="3">
    <source>
        <dbReference type="ARBA" id="ARBA00022670"/>
    </source>
</evidence>
<dbReference type="Gene3D" id="2.40.10.10">
    <property type="entry name" value="Trypsin-like serine proteases"/>
    <property type="match status" value="2"/>
</dbReference>
<evidence type="ECO:0000256" key="4">
    <source>
        <dbReference type="ARBA" id="ARBA00022729"/>
    </source>
</evidence>
<dbReference type="PROSITE" id="PS00134">
    <property type="entry name" value="TRYPSIN_HIS"/>
    <property type="match status" value="2"/>
</dbReference>
<dbReference type="RefSeq" id="XP_038054447.1">
    <property type="nucleotide sequence ID" value="XM_038198519.1"/>
</dbReference>
<dbReference type="PANTHER" id="PTHR24264">
    <property type="entry name" value="TRYPSIN-RELATED"/>
    <property type="match status" value="1"/>
</dbReference>
<evidence type="ECO:0000313" key="11">
    <source>
        <dbReference type="EnsemblMetazoa" id="XP_038054447.1"/>
    </source>
</evidence>
<dbReference type="CDD" id="cd00096">
    <property type="entry name" value="Ig"/>
    <property type="match status" value="1"/>
</dbReference>
<evidence type="ECO:0000256" key="7">
    <source>
        <dbReference type="ARBA" id="ARBA00023157"/>
    </source>
</evidence>
<dbReference type="InterPro" id="IPR001314">
    <property type="entry name" value="Peptidase_S1A"/>
</dbReference>
<dbReference type="Proteomes" id="UP000887568">
    <property type="component" value="Unplaced"/>
</dbReference>
<feature type="domain" description="Ig-like" evidence="10">
    <location>
        <begin position="159"/>
        <end position="255"/>
    </location>
</feature>
<dbReference type="InterPro" id="IPR009003">
    <property type="entry name" value="Peptidase_S1_PA"/>
</dbReference>
<dbReference type="InterPro" id="IPR018114">
    <property type="entry name" value="TRYPSIN_HIS"/>
</dbReference>
<keyword evidence="3 8" id="KW-0645">Protease</keyword>
<evidence type="ECO:0000256" key="2">
    <source>
        <dbReference type="ARBA" id="ARBA00022525"/>
    </source>
</evidence>
<dbReference type="CDD" id="cd00190">
    <property type="entry name" value="Tryp_SPc"/>
    <property type="match status" value="2"/>
</dbReference>
<sequence length="920" mass="101918">MSCDTGKVFKTSQLCLYQLFKTGHVTGSQPTVLALEVSTASYEPEVTTAPAALLEFVNKPVDVTNLQLGDPVKQQCSVNLEGATVKWFKENRELPAGESTEGVYIAEVPGGSTLIIPVFEAEHEGIYSCQAQLHEQPAIKAPIVLRIGEESSNVESISPDYISSEAEGFVDFLTTPEDATVTDGADHVLSCSAAGSPHIIWEKDGTGVVYNERIYPIFADNLLVGDARVTDSGTYSCVVYSEEDVKLGSVSAQLTVRSSLDVSDVCGLVTAREAANSTKPKDKFRIVNGEVAQKGSSPWIARLWHRHHTEHFCGGSLINYRWVVTAAHCIKGPDHYYQAEQIEVRLGDHDSMNIEDSEMKFRVSRIVLHEDYRRDSFDNDIALLELDPRVPEFTEYVCPICLPKLRLSERLLVPGEDARIVGWGRIISRGSYPRYLREVYVPIVPEVTCRESAGSYLTGNMFCAGFRQAAQGDACQGDSGGPLAMKKGNKWHLLGVISWGEGCSQAEKYGFYSKVVNYVTWMRDVMTEVGEELSSIESIPLDYISSEVEESVDFLTTPEDATITDGADHVLSCSAAGSPHIIWEKDGTTVIYNERIYPIFADNLVVGGARVTDSGTYSCVVYSEEDVKLDSVSAQLTVRSSLDVSDVCGLVTAREAANSTKPKDKFRIVNGEVAQKGSSPWIARLWHRHLAKHFCGGSLINYRWVVTAAHCIKGPDHYYQTEQIEVRLGDHDSTVIEDSEMKFRVSRIVLHEDYRRDSFDNDFAFDNDNDIALLELDPRVPEFTEYICPICLPKLRLSERLLVPGEDARIAGWGRIIFRGSYPRYLREVYVPIVPEVTCRESAGSLLTGNMFCAGFRQAAQGDACQGDSGGPLAMKKGNKWHLLGVISWGDGCSQAEKYGFYSKVVNYVTWMRDVMTEGM</sequence>
<protein>
    <submittedName>
        <fullName evidence="11">Uncharacterized protein</fullName>
    </submittedName>
</protein>
<dbReference type="InterPro" id="IPR001254">
    <property type="entry name" value="Trypsin_dom"/>
</dbReference>
<keyword evidence="2" id="KW-0964">Secreted</keyword>
<dbReference type="InterPro" id="IPR013098">
    <property type="entry name" value="Ig_I-set"/>
</dbReference>
<dbReference type="Gene3D" id="2.60.40.10">
    <property type="entry name" value="Immunoglobulins"/>
    <property type="match status" value="3"/>
</dbReference>
<dbReference type="PRINTS" id="PR00722">
    <property type="entry name" value="CHYMOTRYPSIN"/>
</dbReference>
<keyword evidence="5 8" id="KW-0378">Hydrolase</keyword>
<dbReference type="InterPro" id="IPR033116">
    <property type="entry name" value="TRYPSIN_SER"/>
</dbReference>
<dbReference type="EnsemblMetazoa" id="XM_038198519.1">
    <property type="protein sequence ID" value="XP_038054447.1"/>
    <property type="gene ID" value="LOC119726712"/>
</dbReference>
<evidence type="ECO:0000256" key="8">
    <source>
        <dbReference type="RuleBase" id="RU363034"/>
    </source>
</evidence>
<dbReference type="GeneID" id="119726712"/>
<dbReference type="InterPro" id="IPR003598">
    <property type="entry name" value="Ig_sub2"/>
</dbReference>
<dbReference type="PROSITE" id="PS50835">
    <property type="entry name" value="IG_LIKE"/>
    <property type="match status" value="3"/>
</dbReference>
<dbReference type="InterPro" id="IPR043504">
    <property type="entry name" value="Peptidase_S1_PA_chymotrypsin"/>
</dbReference>